<dbReference type="Pfam" id="PF01810">
    <property type="entry name" value="LysE"/>
    <property type="match status" value="1"/>
</dbReference>
<dbReference type="EMBL" id="CP024608">
    <property type="protein sequence ID" value="ATQ77770.1"/>
    <property type="molecule type" value="Genomic_DNA"/>
</dbReference>
<dbReference type="RefSeq" id="WP_099880234.1">
    <property type="nucleotide sequence ID" value="NZ_CP024608.1"/>
</dbReference>
<keyword evidence="2" id="KW-1003">Cell membrane</keyword>
<comment type="subcellular location">
    <subcellularLocation>
        <location evidence="1">Cell membrane</location>
        <topology evidence="1">Multi-pass membrane protein</topology>
    </subcellularLocation>
</comment>
<feature type="transmembrane region" description="Helical" evidence="6">
    <location>
        <begin position="6"/>
        <end position="26"/>
    </location>
</feature>
<evidence type="ECO:0000256" key="1">
    <source>
        <dbReference type="ARBA" id="ARBA00004651"/>
    </source>
</evidence>
<feature type="transmembrane region" description="Helical" evidence="6">
    <location>
        <begin position="181"/>
        <end position="202"/>
    </location>
</feature>
<dbReference type="PANTHER" id="PTHR30086">
    <property type="entry name" value="ARGININE EXPORTER PROTEIN ARGO"/>
    <property type="match status" value="1"/>
</dbReference>
<keyword evidence="8" id="KW-1185">Reference proteome</keyword>
<keyword evidence="5 6" id="KW-0472">Membrane</keyword>
<dbReference type="GO" id="GO:0005886">
    <property type="term" value="C:plasma membrane"/>
    <property type="evidence" value="ECO:0007669"/>
    <property type="project" value="UniProtKB-SubCell"/>
</dbReference>
<dbReference type="GO" id="GO:0015171">
    <property type="term" value="F:amino acid transmembrane transporter activity"/>
    <property type="evidence" value="ECO:0007669"/>
    <property type="project" value="TreeGrafter"/>
</dbReference>
<keyword evidence="3 6" id="KW-0812">Transmembrane</keyword>
<keyword evidence="4 6" id="KW-1133">Transmembrane helix</keyword>
<evidence type="ECO:0000256" key="2">
    <source>
        <dbReference type="ARBA" id="ARBA00022475"/>
    </source>
</evidence>
<evidence type="ECO:0000256" key="3">
    <source>
        <dbReference type="ARBA" id="ARBA00022692"/>
    </source>
</evidence>
<organism evidence="7 8">
    <name type="scientific">Massilia violaceinigra</name>
    <dbReference type="NCBI Taxonomy" id="2045208"/>
    <lineage>
        <taxon>Bacteria</taxon>
        <taxon>Pseudomonadati</taxon>
        <taxon>Pseudomonadota</taxon>
        <taxon>Betaproteobacteria</taxon>
        <taxon>Burkholderiales</taxon>
        <taxon>Oxalobacteraceae</taxon>
        <taxon>Telluria group</taxon>
        <taxon>Massilia</taxon>
    </lineage>
</organism>
<sequence>MSYVSPFFNGLVLCSGLIVAIGSQNAHVLRTGLKREHVGLTVAACIVIDAVLIGLGVAGVGTLVQSSPLLLGAARWGGAAFLLWYGLRSWRAVFASAALTVAPEAARTGARQALVSVVALSLLNPHVYLDTVVLLGAIGGNFTPPERPAFALGAMSASAVWFCALGYGATRLSGLFARPAAWKWIDGLTGTMMLALSASIAFGA</sequence>
<name>A0A2D2DS10_9BURK</name>
<evidence type="ECO:0000256" key="5">
    <source>
        <dbReference type="ARBA" id="ARBA00023136"/>
    </source>
</evidence>
<reference evidence="7" key="1">
    <citation type="submission" date="2017-10" db="EMBL/GenBank/DDBJ databases">
        <title>Massilia psychrophilum sp. nov., a novel purple-pigmented bacterium isolated from Tianshan glacier, Xinjiang Municipality, China.</title>
        <authorList>
            <person name="Wang H."/>
        </authorList>
    </citation>
    <scope>NUCLEOTIDE SEQUENCE [LARGE SCALE GENOMIC DNA]</scope>
    <source>
        <strain evidence="7">B2</strain>
    </source>
</reference>
<dbReference type="InterPro" id="IPR001123">
    <property type="entry name" value="LeuE-type"/>
</dbReference>
<feature type="transmembrane region" description="Helical" evidence="6">
    <location>
        <begin position="150"/>
        <end position="169"/>
    </location>
</feature>
<feature type="transmembrane region" description="Helical" evidence="6">
    <location>
        <begin position="114"/>
        <end position="138"/>
    </location>
</feature>
<evidence type="ECO:0000256" key="4">
    <source>
        <dbReference type="ARBA" id="ARBA00022989"/>
    </source>
</evidence>
<dbReference type="PANTHER" id="PTHR30086:SF20">
    <property type="entry name" value="ARGININE EXPORTER PROTEIN ARGO-RELATED"/>
    <property type="match status" value="1"/>
</dbReference>
<evidence type="ECO:0000313" key="7">
    <source>
        <dbReference type="EMBL" id="ATQ77770.1"/>
    </source>
</evidence>
<accession>A0A2D2DS10</accession>
<feature type="transmembrane region" description="Helical" evidence="6">
    <location>
        <begin position="38"/>
        <end position="61"/>
    </location>
</feature>
<evidence type="ECO:0000256" key="6">
    <source>
        <dbReference type="SAM" id="Phobius"/>
    </source>
</evidence>
<proteinExistence type="predicted"/>
<dbReference type="OrthoDB" id="5638726at2"/>
<protein>
    <submittedName>
        <fullName evidence="7">Amino acid transporter</fullName>
    </submittedName>
</protein>
<evidence type="ECO:0000313" key="8">
    <source>
        <dbReference type="Proteomes" id="UP000229897"/>
    </source>
</evidence>
<gene>
    <name evidence="7" type="ORF">CR152_27170</name>
</gene>
<dbReference type="AlphaFoldDB" id="A0A2D2DS10"/>
<dbReference type="Proteomes" id="UP000229897">
    <property type="component" value="Chromosome"/>
</dbReference>
<dbReference type="KEGG" id="mass:CR152_27170"/>